<dbReference type="GeneID" id="28723089"/>
<dbReference type="Proteomes" id="UP000243052">
    <property type="component" value="Chromosome iii"/>
</dbReference>
<accession>A0A109UYH3</accession>
<dbReference type="Gene3D" id="1.10.1070.11">
    <property type="entry name" value="Phosphatidylinositol 3-/4-kinase, catalytic domain"/>
    <property type="match status" value="1"/>
</dbReference>
<dbReference type="InterPro" id="IPR014009">
    <property type="entry name" value="PIK_FAT"/>
</dbReference>
<gene>
    <name evidence="5" type="ORF">AW171_hschr31725</name>
</gene>
<dbReference type="STRING" id="45286.A0A109UYH3"/>
<dbReference type="InterPro" id="IPR046807">
    <property type="entry name" value="Tra1_central"/>
</dbReference>
<dbReference type="InterPro" id="IPR016024">
    <property type="entry name" value="ARM-type_fold"/>
</dbReference>
<dbReference type="InterPro" id="IPR000403">
    <property type="entry name" value="PI3/4_kinase_cat_dom"/>
</dbReference>
<dbReference type="PANTHER" id="PTHR11139">
    <property type="entry name" value="ATAXIA TELANGIECTASIA MUTATED ATM -RELATED"/>
    <property type="match status" value="1"/>
</dbReference>
<evidence type="ECO:0000256" key="1">
    <source>
        <dbReference type="ARBA" id="ARBA00007234"/>
    </source>
</evidence>
<dbReference type="SUPFAM" id="SSF48371">
    <property type="entry name" value="ARM repeat"/>
    <property type="match status" value="3"/>
</dbReference>
<dbReference type="SMART" id="SM00146">
    <property type="entry name" value="PI3Kc"/>
    <property type="match status" value="1"/>
</dbReference>
<comment type="similarity">
    <text evidence="1">Belongs to the PI3/PI4-kinase family. TRA1 subfamily.</text>
</comment>
<dbReference type="OrthoDB" id="5570127at2759"/>
<dbReference type="Pfam" id="PF20206">
    <property type="entry name" value="Tra1_ring"/>
    <property type="match status" value="1"/>
</dbReference>
<keyword evidence="6" id="KW-1185">Reference proteome</keyword>
<organism evidence="5 6">
    <name type="scientific">Eremothecium sinecaudum</name>
    <dbReference type="NCBI Taxonomy" id="45286"/>
    <lineage>
        <taxon>Eukaryota</taxon>
        <taxon>Fungi</taxon>
        <taxon>Dikarya</taxon>
        <taxon>Ascomycota</taxon>
        <taxon>Saccharomycotina</taxon>
        <taxon>Saccharomycetes</taxon>
        <taxon>Saccharomycetales</taxon>
        <taxon>Saccharomycetaceae</taxon>
        <taxon>Eremothecium</taxon>
    </lineage>
</organism>
<dbReference type="Pfam" id="PF00454">
    <property type="entry name" value="PI3_PI4_kinase"/>
    <property type="match status" value="1"/>
</dbReference>
<protein>
    <submittedName>
        <fullName evidence="5">HCL282Cp</fullName>
    </submittedName>
</protein>
<dbReference type="GO" id="GO:0035267">
    <property type="term" value="C:NuA4 histone acetyltransferase complex"/>
    <property type="evidence" value="ECO:0007669"/>
    <property type="project" value="TreeGrafter"/>
</dbReference>
<dbReference type="PROSITE" id="PS51190">
    <property type="entry name" value="FATC"/>
    <property type="match status" value="1"/>
</dbReference>
<feature type="domain" description="PI3K/PI4K catalytic" evidence="2">
    <location>
        <begin position="3333"/>
        <end position="3690"/>
    </location>
</feature>
<dbReference type="InterPro" id="IPR036940">
    <property type="entry name" value="PI3/4_kinase_cat_sf"/>
</dbReference>
<dbReference type="RefSeq" id="XP_017986865.1">
    <property type="nucleotide sequence ID" value="XM_018131247.1"/>
</dbReference>
<dbReference type="GO" id="GO:0000124">
    <property type="term" value="C:SAGA complex"/>
    <property type="evidence" value="ECO:0007669"/>
    <property type="project" value="TreeGrafter"/>
</dbReference>
<dbReference type="GO" id="GO:0006355">
    <property type="term" value="P:regulation of DNA-templated transcription"/>
    <property type="evidence" value="ECO:0007669"/>
    <property type="project" value="TreeGrafter"/>
</dbReference>
<dbReference type="Pfam" id="PF02259">
    <property type="entry name" value="FAT"/>
    <property type="match status" value="1"/>
</dbReference>
<evidence type="ECO:0000313" key="6">
    <source>
        <dbReference type="Proteomes" id="UP000243052"/>
    </source>
</evidence>
<dbReference type="FunFam" id="1.10.1070.11:FF:000044">
    <property type="entry name" value="NuA4 histone acetyltransferase subunit"/>
    <property type="match status" value="1"/>
</dbReference>
<evidence type="ECO:0000259" key="3">
    <source>
        <dbReference type="PROSITE" id="PS51189"/>
    </source>
</evidence>
<dbReference type="PROSITE" id="PS50290">
    <property type="entry name" value="PI3_4_KINASE_3"/>
    <property type="match status" value="1"/>
</dbReference>
<proteinExistence type="inferred from homology"/>
<reference evidence="5 6" key="1">
    <citation type="submission" date="2016-01" db="EMBL/GenBank/DDBJ databases">
        <title>Genome sequence of the yeast Holleya sinecauda.</title>
        <authorList>
            <person name="Dietrich F.S."/>
        </authorList>
    </citation>
    <scope>NUCLEOTIDE SEQUENCE [LARGE SCALE GENOMIC DNA]</scope>
    <source>
        <strain evidence="5 6">ATCC 58844</strain>
    </source>
</reference>
<dbReference type="SUPFAM" id="SSF56112">
    <property type="entry name" value="Protein kinase-like (PK-like)"/>
    <property type="match status" value="1"/>
</dbReference>
<dbReference type="InterPro" id="IPR003152">
    <property type="entry name" value="FATC_dom"/>
</dbReference>
<dbReference type="InterPro" id="IPR050517">
    <property type="entry name" value="DDR_Repair_Kinase"/>
</dbReference>
<name>A0A109UYH3_9SACH</name>
<evidence type="ECO:0000259" key="2">
    <source>
        <dbReference type="PROSITE" id="PS50290"/>
    </source>
</evidence>
<dbReference type="InterPro" id="IPR003151">
    <property type="entry name" value="PIK-rel_kinase_FAT"/>
</dbReference>
<feature type="domain" description="FATC" evidence="4">
    <location>
        <begin position="3670"/>
        <end position="3702"/>
    </location>
</feature>
<dbReference type="GO" id="GO:0006281">
    <property type="term" value="P:DNA repair"/>
    <property type="evidence" value="ECO:0007669"/>
    <property type="project" value="TreeGrafter"/>
</dbReference>
<dbReference type="InterPro" id="IPR046805">
    <property type="entry name" value="Tra1_ring"/>
</dbReference>
<dbReference type="CDD" id="cd05163">
    <property type="entry name" value="PIKK_TRRAP"/>
    <property type="match status" value="1"/>
</dbReference>
<dbReference type="PANTHER" id="PTHR11139:SF1">
    <property type="entry name" value="TRANSFORMATION_TRANSCRIPTION DOMAIN-ASSOCIATED PROTEIN"/>
    <property type="match status" value="1"/>
</dbReference>
<evidence type="ECO:0000313" key="5">
    <source>
        <dbReference type="EMBL" id="AMD19869.1"/>
    </source>
</evidence>
<dbReference type="EMBL" id="CP014243">
    <property type="protein sequence ID" value="AMD19869.1"/>
    <property type="molecule type" value="Genomic_DNA"/>
</dbReference>
<feature type="domain" description="FAT" evidence="3">
    <location>
        <begin position="2573"/>
        <end position="3128"/>
    </location>
</feature>
<evidence type="ECO:0000259" key="4">
    <source>
        <dbReference type="PROSITE" id="PS51190"/>
    </source>
</evidence>
<sequence length="3702" mass="426397">MTSISYVDQIDAFASRFSQDDTLVQKYSTLSELFDVIDSITSSSDYEYFLKTTIPLLLEQLRDVPVSLSSSSAEHKLRNFVLELLNRCLMNEKFERYAVDTTDVLLKFLREENDENGVLCMKILTSLFKSYKQPLQDRVDTLISIILDIYRNVPALVKEMFDENGEGGILDNKDEFTPMPHDMDSESGTTPKEFRNTMYSLKSLAECPITMVTLYSSYKHLSTTSLPHFLPLVIDLLTLEVEQQKRAREIAEAHGERLINMNPEIKNRAAFFEFILAQIKATSFLAYVFIRGHAPELLQNHVSVVPDLVMRLLQDCPSELSTTRKELLHATRHILSTNYKKLFLPKINLMFDQRLLIGDGFTSHETLRPLAYSTVADFIHNVRGELQLDEIEKTVTMYTKFLSDDSLALTVQIMSAKLLLNLVERILKLGRETPQHAPRAKKLLMVIIDSYATRFKNLNIQYENILRNHRIYEQNKAKKAEEIQKRMEADNKVTEEFLKQLLNNKDELIPQMDSNPVDGDGDVKMDDTDGSVGIFELKNCAPILLAAPSTSDPLKDAFYLYRTLLSFLKTIVHDVKVFNPPSNELTTMNPKMWSALSRVFSYEEVLILKKLFHECVAGLYLFSNNPGTSNKPEKKYFDITTPSLPVSATKDGRELMDYFAIIFMQIDSPTFNEIVESEIEFMYESMLHDSALLHVAQSFLTSEVTSPNFTGILLRFLKSKLQQLGNVDSNKSNILIRLFKLSFMSVNLFPAGNEAVLLPHLNDLILDSIKYSTTAQEPLVYFYVIRTLFRSIGGGRFESLYRSIKPILQVLLQSLNRMILISRRPHERDLYVELCLTVPVRLSVLAPYLHYLMRPLVYALQGFPELITQGLRTLELCIDNLTAEYFDPIIEPVVEDVLNALFKLLKPQPFNHQISHTAVRILGKLGGRNRRFLKPHSDLKVKGELDIAVDALFKIHGFSDKVPLSITTGISSALDILYDYRIDLHYRESAFKYLTTTLKLFISSSASSIKEVIPSVHAAVQELTEGKPAADVSYPETPARDNKTLNTQEKLLLKLFEALFFATSIEQLRDGSKDLFMHIVDHFSILQLHNAVIEKRGTPEVFTMDAKQRNNLISSETVLDGIIFGLSSYLSSARELAIEGIKKLCENSKIIYGDKFLEYSSVPLFTKNLIHTFYDEAYYNKIAGVLGIKTLVEDLQVSVDYLRKFQFELVTGLLFVLKDTPEEAPELICNGAEELILTILSKTCDGISEKDLNEKRLQNSLTDLVCELSNQNEKVRKTCQLALQTVSDVTQIKVSKLMEHSKNFLLSPIFAKPLRALPFPMQIGNVDAVIYCLSLPDTFLDFNEELLRLLHEAIALVDAEDVSLATIPRITEYQTSRQLIKLRVVCIRLLALSLKSDKFSYSQQGSIRIRILAVFFKTMLKTSPEIIEATYLGLKEILAENSKLPKELLQNGLKPMLMNLSDHQKLTVPGLEALARLLELLIAYFKVEIGKKLLDHLDAWCRIGVLDTLFGKDLHEQVPTKIISSIINIFHLLPPQADLFLDDLVLKLMLMERRLRLQMDSPFRVPLAKYLNRFSNSVLTYFKRNLTSRQLVLLFCSIIQKEEARDLAATFESDLDEFNQYYVDSIPNNRTRVVSFFANSVDLFNVFAKINDDKWFVEHSTMLFKLKNMLSLTLTIINEDKFDYDTVLLSQSIEKFQALYWRYMYLNVADPTLLLSIIEFSHLAGLQLDHSYAQYIYDNIVATDDIDQKLLYLKASLGFCTSDKPLEASIYVLKHIINATFIYEGHVKGSLSRFVKDKSETPGWLQYFYERIWRNPSNVMRTDLAGRYDAFRFELLQLSAILIKFSPELISDIRKDIIKFAWNFIKLEDIQVKQAAYMVTAYFIANFDFPVKIVTQIFVAILRSFQIEARYMVKQSLDLLTPVMPERLASSDQPKAWINWVRRVISESNSHQSAAVYQYLVNQKDQFFEDRDLFIPNLISHIGKPILLANPSIENQVLAVNIAELILYWERKAMEQRPSKDHEDDVEMDSGGGGVISTSLAQREAFAAFLVRFICVSNHRARETELGSRALNILSELLSTGYLPDAVVKLSFFEKFLVQQDLQSPNLLFYCMNALDVLDVIFKNKEPSWIVSNLPIIQNLLEKCINVSHHDIQEVLQKVISTVLKVLKDSDVSFEAEEEEVPAKTFVNTIVSTIIEDLNGTSSVAAGVTLAWVLFMYFPQQIDPHLPLMMRTFNKLCKDHLTISQPKDAAAIEEAKITTKLLEKMFYLLSMRISVLGDARRPFLSTVALLIDRSMDQRFLQKIVTMARTWVFTNDIFPTVKEKAAILTKMLAFEIRGEPTLCKQFYHIILELFENKNFNNSEITVRMEQPFLVGTRVSDIPIRKKLMSILDASLEQDIRERLYYVIRDQNWEYIADYMWLNQGLQLLFGAFDKEHTLAINTEFLITPLTAIKEIFPDEVEETVQVGNNTLTAFLDNHGKFLETINTIKCKDLIEPLIELFYQSSTAVYRTWVAIFPVAYKSIPRNEKYGFIRSLVSLLSKDYHSKQANSRLNVVNILLDSVTKAESLELPPHLIKYLASSYNSWYQSINILESMEESGFIDNTKIVEANEDALLELYVSLQEEDMFYGLWRRKAKYTETNIALSYEQIGLWDRAQQMYETAQVKARSGALPYSESEYSLWEDNWILCAEKLQNWDVLTELAKHEGFTDLLLECGWRVADWNSDKEALEQSIKSVMDVPTPRRQIFETFLNLQNFAENNKSDQDIRRLCDEGIQLSLHKWSSMPERFTPAHKFLLHAFQQYMEFMEAAQAYANLATTTVQNLETKAQEIKRVLQSWRDRLPNIWDDINIWNDLVTWRQHAFHVINNAYLPLVPVLQQPNSNSNISTHAYRGYHEIAWVINRFAHVARKHSMPDVCIGQLARIYTLPNIEIQEAFLKLREQAKCHYQNMNELTTGLDVISNTNLVYFSTVQKAEFFTLKGMFLSKLRAHDEANQAFATAVQIDLNLAKAWAQWGFFNDRRLSEEPNNINFANNAISCYLQAAGLYKSSKTRRLLCRVLWLISMDDASASLAHAFESFRGEVPVWYWVTFIPQLLTSLSHKEAKLVRQILIRIAKSYPQTLHFQLRTTKEDFAVIQRQTMAAVAKSRLQSENDNHQTDDKAARQPWEYLEELNGILKTAYPLLALSLESLVDQINQKFKTSPDEDLFRLVNVLLIDGTYNYNRLPYPREKPRLPSNTEANLVRFSENLLPPHIRVKFNADFIDSKPDFDTYIKRLRHWRNRLEEKLDKAPKVENMENICPHLSNFHHQKFENIEIPGQYLLNKDNNNHFVRIARFLPNVDFVRGTHSSYKRLTIRGHDGSLHSFAVQYPAVRHSRREERMFQMFRLFNETLSKNVQARRRDIQFTLPIAVPLSPQVRIINDHKSLVTLHEIYNDYCAKQKMDRDAIQDFITEQLDVAYHKALPTPDITAVRVEIFSSIQSMFLPSTVLKDYFRTLFTDFEDFWLFRKQFCSQYGAFVFMSYMMSINNRSPHKIFINEKSGNVHTLEMLPARYHYERVRQFVKSFEASIPSDAPVFHNNETVPFRLTPNIQKLIGESAMEGIFAVNIFVIARALLEPDYELNTYLSLFIRDEVISWYSSMHRSIVEDPQLREIVATNVDLISRRIAQMGHLSSSPSVATQYVLDAISAAVSPRNLAKADQSFMPWL</sequence>
<dbReference type="InterPro" id="IPR011009">
    <property type="entry name" value="Kinase-like_dom_sf"/>
</dbReference>
<dbReference type="GO" id="GO:0005634">
    <property type="term" value="C:nucleus"/>
    <property type="evidence" value="ECO:0007669"/>
    <property type="project" value="TreeGrafter"/>
</dbReference>
<dbReference type="PROSITE" id="PS51189">
    <property type="entry name" value="FAT"/>
    <property type="match status" value="1"/>
</dbReference>
<dbReference type="Pfam" id="PF20175">
    <property type="entry name" value="Tra1_central"/>
    <property type="match status" value="1"/>
</dbReference>